<dbReference type="RefSeq" id="WP_289504601.1">
    <property type="nucleotide sequence ID" value="NZ_CP116805.1"/>
</dbReference>
<reference evidence="3" key="1">
    <citation type="submission" date="2023-01" db="EMBL/GenBank/DDBJ databases">
        <title>The genome sequence of Kordiimonadaceae bacterium 6D33.</title>
        <authorList>
            <person name="Liu Y."/>
        </authorList>
    </citation>
    <scope>NUCLEOTIDE SEQUENCE</scope>
    <source>
        <strain evidence="3">6D33</strain>
    </source>
</reference>
<gene>
    <name evidence="3" type="ORF">PH603_03750</name>
</gene>
<evidence type="ECO:0000313" key="4">
    <source>
        <dbReference type="Proteomes" id="UP001217500"/>
    </source>
</evidence>
<keyword evidence="1" id="KW-0732">Signal</keyword>
<name>A0AAF0BMR7_9PROT</name>
<dbReference type="Proteomes" id="UP001217500">
    <property type="component" value="Chromosome"/>
</dbReference>
<evidence type="ECO:0000259" key="2">
    <source>
        <dbReference type="Pfam" id="PF10988"/>
    </source>
</evidence>
<evidence type="ECO:0000256" key="1">
    <source>
        <dbReference type="SAM" id="SignalP"/>
    </source>
</evidence>
<dbReference type="InterPro" id="IPR021255">
    <property type="entry name" value="DUF2807"/>
</dbReference>
<dbReference type="KEGG" id="gso:PH603_03750"/>
<accession>A0AAF0BMR7</accession>
<evidence type="ECO:0000313" key="3">
    <source>
        <dbReference type="EMBL" id="WCL54871.1"/>
    </source>
</evidence>
<keyword evidence="4" id="KW-1185">Reference proteome</keyword>
<dbReference type="PANTHER" id="PTHR39200">
    <property type="entry name" value="HYPOTHETICAL EXPORTED PROTEIN"/>
    <property type="match status" value="1"/>
</dbReference>
<dbReference type="Pfam" id="PF10988">
    <property type="entry name" value="DUF2807"/>
    <property type="match status" value="1"/>
</dbReference>
<proteinExistence type="predicted"/>
<dbReference type="EMBL" id="CP116805">
    <property type="protein sequence ID" value="WCL54871.1"/>
    <property type="molecule type" value="Genomic_DNA"/>
</dbReference>
<organism evidence="3 4">
    <name type="scientific">Gimibacter soli</name>
    <dbReference type="NCBI Taxonomy" id="3024400"/>
    <lineage>
        <taxon>Bacteria</taxon>
        <taxon>Pseudomonadati</taxon>
        <taxon>Pseudomonadota</taxon>
        <taxon>Alphaproteobacteria</taxon>
        <taxon>Kordiimonadales</taxon>
        <taxon>Temperatibacteraceae</taxon>
        <taxon>Gimibacter</taxon>
    </lineage>
</organism>
<dbReference type="AlphaFoldDB" id="A0AAF0BMR7"/>
<protein>
    <submittedName>
        <fullName evidence="3">DUF2807 domain-containing protein</fullName>
    </submittedName>
</protein>
<feature type="domain" description="Putative auto-transporter adhesin head GIN" evidence="2">
    <location>
        <begin position="35"/>
        <end position="215"/>
    </location>
</feature>
<feature type="signal peptide" evidence="1">
    <location>
        <begin position="1"/>
        <end position="21"/>
    </location>
</feature>
<sequence>MSSIFKAGLLAAIITSPGVYAADKAVTETRDLASFTEIEVDGSFDVFVKVGPAQSVKVTADADIMDRVVTEVSGDELTIKMKRGSYQNIRELRVDITVPSLTEASMNGSGDIEVDGAKGESFELAVNGSGDASLKNAMVGKVELSVNGSGDVDASGTCTEVEADVNGSGDVDASGLKCEVAVADGSGSGDIRVHATKEVKASMSGSGDITITGAPVKVKTSVNGSGDVSVE</sequence>
<feature type="chain" id="PRO_5042112707" evidence="1">
    <location>
        <begin position="22"/>
        <end position="231"/>
    </location>
</feature>
<dbReference type="Gene3D" id="2.160.20.120">
    <property type="match status" value="1"/>
</dbReference>
<dbReference type="PANTHER" id="PTHR39200:SF1">
    <property type="entry name" value="AUTO-TRANSPORTER ADHESIN HEAD GIN DOMAIN-CONTAINING PROTEIN-RELATED"/>
    <property type="match status" value="1"/>
</dbReference>